<evidence type="ECO:0000256" key="7">
    <source>
        <dbReference type="ARBA" id="ARBA00023235"/>
    </source>
</evidence>
<dbReference type="GO" id="GO:0005829">
    <property type="term" value="C:cytosol"/>
    <property type="evidence" value="ECO:0007669"/>
    <property type="project" value="TreeGrafter"/>
</dbReference>
<keyword evidence="7" id="KW-0413">Isomerase</keyword>
<evidence type="ECO:0000256" key="9">
    <source>
        <dbReference type="ARBA" id="ARBA00034808"/>
    </source>
</evidence>
<dbReference type="InterPro" id="IPR000212">
    <property type="entry name" value="DNA_helicase_UvrD/REP"/>
</dbReference>
<dbReference type="CDD" id="cd17932">
    <property type="entry name" value="DEXQc_UvrD"/>
    <property type="match status" value="1"/>
</dbReference>
<evidence type="ECO:0000259" key="11">
    <source>
        <dbReference type="PROSITE" id="PS51198"/>
    </source>
</evidence>
<feature type="domain" description="UvrD-like helicase C-terminal" evidence="12">
    <location>
        <begin position="231"/>
        <end position="536"/>
    </location>
</feature>
<evidence type="ECO:0000256" key="2">
    <source>
        <dbReference type="ARBA" id="ARBA00022741"/>
    </source>
</evidence>
<dbReference type="Pfam" id="PF00580">
    <property type="entry name" value="UvrD-helicase"/>
    <property type="match status" value="1"/>
</dbReference>
<keyword evidence="3" id="KW-0378">Hydrolase</keyword>
<feature type="domain" description="UvrD-like helicase ATP-binding" evidence="11">
    <location>
        <begin position="1"/>
        <end position="230"/>
    </location>
</feature>
<evidence type="ECO:0000313" key="13">
    <source>
        <dbReference type="EMBL" id="CAB4721464.1"/>
    </source>
</evidence>
<dbReference type="GO" id="GO:0000725">
    <property type="term" value="P:recombinational repair"/>
    <property type="evidence" value="ECO:0007669"/>
    <property type="project" value="TreeGrafter"/>
</dbReference>
<dbReference type="InterPro" id="IPR014017">
    <property type="entry name" value="DNA_helicase_UvrD-like_C"/>
</dbReference>
<dbReference type="GO" id="GO:0043138">
    <property type="term" value="F:3'-5' DNA helicase activity"/>
    <property type="evidence" value="ECO:0007669"/>
    <property type="project" value="UniProtKB-EC"/>
</dbReference>
<evidence type="ECO:0000256" key="10">
    <source>
        <dbReference type="ARBA" id="ARBA00048988"/>
    </source>
</evidence>
<keyword evidence="6" id="KW-0238">DNA-binding</keyword>
<dbReference type="InterPro" id="IPR014016">
    <property type="entry name" value="UvrD-like_ATP-bd"/>
</dbReference>
<evidence type="ECO:0000256" key="1">
    <source>
        <dbReference type="ARBA" id="ARBA00009922"/>
    </source>
</evidence>
<protein>
    <recommendedName>
        <fullName evidence="9">DNA 3'-5' helicase</fullName>
        <ecNumber evidence="9">5.6.2.4</ecNumber>
    </recommendedName>
</protein>
<name>A0A6J6RLN4_9ZZZZ</name>
<dbReference type="GO" id="GO:0016787">
    <property type="term" value="F:hydrolase activity"/>
    <property type="evidence" value="ECO:0007669"/>
    <property type="project" value="UniProtKB-KW"/>
</dbReference>
<dbReference type="AlphaFoldDB" id="A0A6J6RLN4"/>
<comment type="similarity">
    <text evidence="1">Belongs to the helicase family. UvrD subfamily.</text>
</comment>
<dbReference type="GO" id="GO:0005524">
    <property type="term" value="F:ATP binding"/>
    <property type="evidence" value="ECO:0007669"/>
    <property type="project" value="UniProtKB-KW"/>
</dbReference>
<dbReference type="PANTHER" id="PTHR11070:SF2">
    <property type="entry name" value="ATP-DEPENDENT DNA HELICASE SRS2"/>
    <property type="match status" value="1"/>
</dbReference>
<evidence type="ECO:0000256" key="4">
    <source>
        <dbReference type="ARBA" id="ARBA00022806"/>
    </source>
</evidence>
<dbReference type="Gene3D" id="1.10.486.10">
    <property type="entry name" value="PCRA, domain 4"/>
    <property type="match status" value="1"/>
</dbReference>
<evidence type="ECO:0000256" key="3">
    <source>
        <dbReference type="ARBA" id="ARBA00022801"/>
    </source>
</evidence>
<keyword evidence="5" id="KW-0067">ATP-binding</keyword>
<comment type="catalytic activity">
    <reaction evidence="10">
        <text>ATP + H2O = ADP + phosphate + H(+)</text>
        <dbReference type="Rhea" id="RHEA:13065"/>
        <dbReference type="ChEBI" id="CHEBI:15377"/>
        <dbReference type="ChEBI" id="CHEBI:15378"/>
        <dbReference type="ChEBI" id="CHEBI:30616"/>
        <dbReference type="ChEBI" id="CHEBI:43474"/>
        <dbReference type="ChEBI" id="CHEBI:456216"/>
        <dbReference type="EC" id="5.6.2.4"/>
    </reaction>
</comment>
<comment type="catalytic activity">
    <reaction evidence="8">
        <text>Couples ATP hydrolysis with the unwinding of duplex DNA by translocating in the 3'-5' direction.</text>
        <dbReference type="EC" id="5.6.2.4"/>
    </reaction>
</comment>
<dbReference type="GO" id="GO:0003677">
    <property type="term" value="F:DNA binding"/>
    <property type="evidence" value="ECO:0007669"/>
    <property type="project" value="UniProtKB-KW"/>
</dbReference>
<organism evidence="13">
    <name type="scientific">freshwater metagenome</name>
    <dbReference type="NCBI Taxonomy" id="449393"/>
    <lineage>
        <taxon>unclassified sequences</taxon>
        <taxon>metagenomes</taxon>
        <taxon>ecological metagenomes</taxon>
    </lineage>
</organism>
<dbReference type="Gene3D" id="1.10.10.160">
    <property type="match status" value="1"/>
</dbReference>
<dbReference type="GO" id="GO:0033202">
    <property type="term" value="C:DNA helicase complex"/>
    <property type="evidence" value="ECO:0007669"/>
    <property type="project" value="TreeGrafter"/>
</dbReference>
<dbReference type="Pfam" id="PF13361">
    <property type="entry name" value="UvrD_C"/>
    <property type="match status" value="1"/>
</dbReference>
<dbReference type="InterPro" id="IPR013986">
    <property type="entry name" value="DExx_box_DNA_helicase_dom_sf"/>
</dbReference>
<accession>A0A6J6RLN4</accession>
<dbReference type="PANTHER" id="PTHR11070">
    <property type="entry name" value="UVRD / RECB / PCRA DNA HELICASE FAMILY MEMBER"/>
    <property type="match status" value="1"/>
</dbReference>
<keyword evidence="4" id="KW-0347">Helicase</keyword>
<dbReference type="Gene3D" id="3.40.50.300">
    <property type="entry name" value="P-loop containing nucleotide triphosphate hydrolases"/>
    <property type="match status" value="2"/>
</dbReference>
<dbReference type="InterPro" id="IPR027417">
    <property type="entry name" value="P-loop_NTPase"/>
</dbReference>
<dbReference type="PROSITE" id="PS51217">
    <property type="entry name" value="UVRD_HELICASE_CTER"/>
    <property type="match status" value="1"/>
</dbReference>
<evidence type="ECO:0000256" key="5">
    <source>
        <dbReference type="ARBA" id="ARBA00022840"/>
    </source>
</evidence>
<dbReference type="PROSITE" id="PS51198">
    <property type="entry name" value="UVRD_HELICASE_ATP_BIND"/>
    <property type="match status" value="1"/>
</dbReference>
<reference evidence="13" key="1">
    <citation type="submission" date="2020-05" db="EMBL/GenBank/DDBJ databases">
        <authorList>
            <person name="Chiriac C."/>
            <person name="Salcher M."/>
            <person name="Ghai R."/>
            <person name="Kavagutti S V."/>
        </authorList>
    </citation>
    <scope>NUCLEOTIDE SEQUENCE</scope>
</reference>
<evidence type="ECO:0000259" key="12">
    <source>
        <dbReference type="PROSITE" id="PS51217"/>
    </source>
</evidence>
<dbReference type="EMBL" id="CAEZYK010000028">
    <property type="protein sequence ID" value="CAB4721464.1"/>
    <property type="molecule type" value="Genomic_DNA"/>
</dbReference>
<evidence type="ECO:0000256" key="8">
    <source>
        <dbReference type="ARBA" id="ARBA00034617"/>
    </source>
</evidence>
<dbReference type="Pfam" id="PF21196">
    <property type="entry name" value="PcrA_UvrD_tudor"/>
    <property type="match status" value="1"/>
</dbReference>
<dbReference type="SUPFAM" id="SSF52540">
    <property type="entry name" value="P-loop containing nucleoside triphosphate hydrolases"/>
    <property type="match status" value="1"/>
</dbReference>
<gene>
    <name evidence="13" type="ORF">UFOPK2683_00651</name>
</gene>
<dbReference type="EC" id="5.6.2.4" evidence="9"/>
<proteinExistence type="inferred from homology"/>
<dbReference type="FunFam" id="1.10.10.160:FF:000001">
    <property type="entry name" value="ATP-dependent DNA helicase"/>
    <property type="match status" value="1"/>
</dbReference>
<evidence type="ECO:0000256" key="6">
    <source>
        <dbReference type="ARBA" id="ARBA00023125"/>
    </source>
</evidence>
<sequence>MAITFTNKAAGEMKERVTDLVGPIANRMWVSTFHSACSRILRREAEHLGLRASFSIYDQSDAVRLTDYVRRDLDLDPKRFPARQLHARISAMKNELITPEQARADAYTPPEVRLADVYAEYQRRLLVASAVDFDDLLMLTVKLLRDHEDVRQRWQQRFSHVLVDEFQDTNMAQWEIMRLLTTEHRNVMVVGDHDQSVYGFRGADVRNLMRFEEEFPETSVIVLDQNYRSTQNILDAANAVIANNAARTPKHLWTEQGGGELITRYQAEDERDEARFVAQEIQRLVEDSTCVLNDVAVFYRTNAQSRVIEEAFVQSGIPYRVVGGTKFYDRREIKDVLAYLRALVNPDDEVSWKRAINTPKRGVGETSVAKITAYAEREGITFREAMASAHAAGVTGRALTGVQDIIELMAGLSVDAEDGIGPLVQYIGERTGYVAELEAERSIESEGRIENLAELVGVCRNFDTTLAAGDFSGLSEIAGIGTAIELEENSVLAEAPKGLDRVSVFLEAVALVTTLDTETDGDQSAVTLMTLHTAKGLEFPVVFLTGLDDGIFPHVRSFSDPDELEEERRLCYVGVTRAEERLYLCHAWSRTLFGNTEYYSPSRFLGEIPENLIAVVGETRETSGLGAHRETVVSAAMRRDGEPAGERGSENLGLVAGDDVVHEKFGEGVILGVEGTGDRAEVLVHFRDAGEKRLLLAWAPLRRAES</sequence>
<keyword evidence="2" id="KW-0547">Nucleotide-binding</keyword>
<dbReference type="CDD" id="cd18807">
    <property type="entry name" value="SF1_C_UvrD"/>
    <property type="match status" value="1"/>
</dbReference>